<accession>A0AA40FB14</accession>
<dbReference type="EMBL" id="JAUKUD010000001">
    <property type="protein sequence ID" value="KAK0753981.1"/>
    <property type="molecule type" value="Genomic_DNA"/>
</dbReference>
<feature type="region of interest" description="Disordered" evidence="1">
    <location>
        <begin position="81"/>
        <end position="121"/>
    </location>
</feature>
<keyword evidence="3" id="KW-1185">Reference proteome</keyword>
<protein>
    <submittedName>
        <fullName evidence="2">Uncharacterized protein</fullName>
    </submittedName>
</protein>
<evidence type="ECO:0000256" key="1">
    <source>
        <dbReference type="SAM" id="MobiDB-lite"/>
    </source>
</evidence>
<sequence>MRWDGVGDASSWSAARWRCPFHPIQDERMVCSRGAYNIKTPPSGLSPVNVLPGKPLLNDQRGWSSQKRQTTVNCSQEMLPRKTPFRISRSSPSPACTINRISRPDEGVPRPPSAASTPPQPCCGGRGSWFASLARCGVGGNRIASAGSSRNLGMPRTPSFSRSRQDFHAKRSGRLSLDVIFNFTCSSRGSGNIPCSCCFFAFWDSRVWA</sequence>
<reference evidence="2" key="1">
    <citation type="submission" date="2023-06" db="EMBL/GenBank/DDBJ databases">
        <title>Genome-scale phylogeny and comparative genomics of the fungal order Sordariales.</title>
        <authorList>
            <consortium name="Lawrence Berkeley National Laboratory"/>
            <person name="Hensen N."/>
            <person name="Bonometti L."/>
            <person name="Westerberg I."/>
            <person name="Brannstrom I.O."/>
            <person name="Guillou S."/>
            <person name="Cros-Aarteil S."/>
            <person name="Calhoun S."/>
            <person name="Haridas S."/>
            <person name="Kuo A."/>
            <person name="Mondo S."/>
            <person name="Pangilinan J."/>
            <person name="Riley R."/>
            <person name="LaButti K."/>
            <person name="Andreopoulos B."/>
            <person name="Lipzen A."/>
            <person name="Chen C."/>
            <person name="Yanf M."/>
            <person name="Daum C."/>
            <person name="Ng V."/>
            <person name="Clum A."/>
            <person name="Steindorff A."/>
            <person name="Ohm R."/>
            <person name="Martin F."/>
            <person name="Silar P."/>
            <person name="Natvig D."/>
            <person name="Lalanne C."/>
            <person name="Gautier V."/>
            <person name="Ament-velasquez S.L."/>
            <person name="Kruys A."/>
            <person name="Hutchinson M.I."/>
            <person name="Powell A.J."/>
            <person name="Barry K."/>
            <person name="Miller A.N."/>
            <person name="Grigoriev I.V."/>
            <person name="Debuchy R."/>
            <person name="Gladieux P."/>
            <person name="Thoren M.H."/>
            <person name="Johannesson H."/>
        </authorList>
    </citation>
    <scope>NUCLEOTIDE SEQUENCE</scope>
    <source>
        <strain evidence="2">SMH3187-1</strain>
    </source>
</reference>
<comment type="caution">
    <text evidence="2">The sequence shown here is derived from an EMBL/GenBank/DDBJ whole genome shotgun (WGS) entry which is preliminary data.</text>
</comment>
<proteinExistence type="predicted"/>
<dbReference type="AlphaFoldDB" id="A0AA40FB14"/>
<feature type="compositionally biased region" description="Polar residues" evidence="1">
    <location>
        <begin position="88"/>
        <end position="100"/>
    </location>
</feature>
<evidence type="ECO:0000313" key="3">
    <source>
        <dbReference type="Proteomes" id="UP001172155"/>
    </source>
</evidence>
<organism evidence="2 3">
    <name type="scientific">Schizothecium vesticola</name>
    <dbReference type="NCBI Taxonomy" id="314040"/>
    <lineage>
        <taxon>Eukaryota</taxon>
        <taxon>Fungi</taxon>
        <taxon>Dikarya</taxon>
        <taxon>Ascomycota</taxon>
        <taxon>Pezizomycotina</taxon>
        <taxon>Sordariomycetes</taxon>
        <taxon>Sordariomycetidae</taxon>
        <taxon>Sordariales</taxon>
        <taxon>Schizotheciaceae</taxon>
        <taxon>Schizothecium</taxon>
    </lineage>
</organism>
<name>A0AA40FB14_9PEZI</name>
<dbReference type="Proteomes" id="UP001172155">
    <property type="component" value="Unassembled WGS sequence"/>
</dbReference>
<evidence type="ECO:0000313" key="2">
    <source>
        <dbReference type="EMBL" id="KAK0753981.1"/>
    </source>
</evidence>
<gene>
    <name evidence="2" type="ORF">B0T18DRAFT_26442</name>
</gene>